<dbReference type="PROSITE" id="PS00178">
    <property type="entry name" value="AA_TRNA_LIGASE_I"/>
    <property type="match status" value="1"/>
</dbReference>
<evidence type="ECO:0000256" key="3">
    <source>
        <dbReference type="ARBA" id="ARBA00011245"/>
    </source>
</evidence>
<evidence type="ECO:0000256" key="11">
    <source>
        <dbReference type="ARBA" id="ARBA00049339"/>
    </source>
</evidence>
<dbReference type="Gene3D" id="3.40.50.620">
    <property type="entry name" value="HUPs"/>
    <property type="match status" value="1"/>
</dbReference>
<dbReference type="NCBIfam" id="TIGR00456">
    <property type="entry name" value="argS"/>
    <property type="match status" value="1"/>
</dbReference>
<evidence type="ECO:0000256" key="9">
    <source>
        <dbReference type="ARBA" id="ARBA00022917"/>
    </source>
</evidence>
<dbReference type="PANTHER" id="PTHR11956:SF5">
    <property type="entry name" value="ARGININE--TRNA LIGASE, CYTOPLASMIC"/>
    <property type="match status" value="1"/>
</dbReference>
<sequence>MIEIKKYISQIIYAGLVRLEIKENVIVEKCANPDFGDFSSNIAMALAKTQRKNPLEIGELIQSELKIDKEIISESSVTPPGFLNFRVAKSFYQKTVTHILAMSDTYGRTDTGKGKNANVEFVSANPTGPLTVGHGRQAVLGDTVANILEWHRYEVTREYYYNDAGRQMRILGQSVAARYLDQVGQESNFPEDGYEGEYIKTIAKEILDQHGNSLSPDDKIFRNYAEELIFAEIKKTLKTIGINHDVFSNEQTYYTTGAIDALVEDLRNKDLIYESDGATWLKGTSLGLEKDRVYYKSSGEPTYRLPDTAYHREKLNRNFDLIIDVFGADHADTYPDVLAALDALGIDITSIRVLIHQFVTLLKSGEKVKMSTRKATFVTLEELIKQVGSDVVRYFFIMRSMNSHLNFDLDLATDQSENNPVYYLQYAHARICNIIKNGAEKGLSVTGEFDRALLSDNSAISLIKFLVEFPEVMAIALIKLEPHGIANYLHHMSAEFHKFYAKCRVITDDNDISTARLNLIAAVKIVLDNGLGVLGIRAPEHM</sequence>
<evidence type="ECO:0000256" key="4">
    <source>
        <dbReference type="ARBA" id="ARBA00012837"/>
    </source>
</evidence>
<dbReference type="PRINTS" id="PR01038">
    <property type="entry name" value="TRNASYNTHARG"/>
</dbReference>
<evidence type="ECO:0000259" key="12">
    <source>
        <dbReference type="SMART" id="SM00836"/>
    </source>
</evidence>
<dbReference type="InterPro" id="IPR001278">
    <property type="entry name" value="Arg-tRNA-ligase"/>
</dbReference>
<evidence type="ECO:0000256" key="6">
    <source>
        <dbReference type="ARBA" id="ARBA00022598"/>
    </source>
</evidence>
<reference evidence="14" key="1">
    <citation type="submission" date="2015-10" db="EMBL/GenBank/DDBJ databases">
        <authorList>
            <person name="Gilbert D.G."/>
        </authorList>
    </citation>
    <scope>NUCLEOTIDE SEQUENCE</scope>
</reference>
<dbReference type="GO" id="GO:0004814">
    <property type="term" value="F:arginine-tRNA ligase activity"/>
    <property type="evidence" value="ECO:0007669"/>
    <property type="project" value="UniProtKB-EC"/>
</dbReference>
<dbReference type="SUPFAM" id="SSF52374">
    <property type="entry name" value="Nucleotidylyl transferase"/>
    <property type="match status" value="1"/>
</dbReference>
<dbReference type="AlphaFoldDB" id="A0A160VCY0"/>
<accession>A0A160VCY0</accession>
<dbReference type="GO" id="GO:0006420">
    <property type="term" value="P:arginyl-tRNA aminoacylation"/>
    <property type="evidence" value="ECO:0007669"/>
    <property type="project" value="InterPro"/>
</dbReference>
<dbReference type="SUPFAM" id="SSF47323">
    <property type="entry name" value="Anticodon-binding domain of a subclass of class I aminoacyl-tRNA synthetases"/>
    <property type="match status" value="1"/>
</dbReference>
<gene>
    <name evidence="14" type="ORF">MGWOODY_Mmi860</name>
</gene>
<keyword evidence="6 14" id="KW-0436">Ligase</keyword>
<keyword evidence="10 14" id="KW-0030">Aminoacyl-tRNA synthetase</keyword>
<evidence type="ECO:0000256" key="7">
    <source>
        <dbReference type="ARBA" id="ARBA00022741"/>
    </source>
</evidence>
<dbReference type="FunFam" id="3.40.50.620:FF:000062">
    <property type="entry name" value="Arginine--tRNA ligase"/>
    <property type="match status" value="1"/>
</dbReference>
<organism evidence="14">
    <name type="scientific">hydrothermal vent metagenome</name>
    <dbReference type="NCBI Taxonomy" id="652676"/>
    <lineage>
        <taxon>unclassified sequences</taxon>
        <taxon>metagenomes</taxon>
        <taxon>ecological metagenomes</taxon>
    </lineage>
</organism>
<evidence type="ECO:0000313" key="14">
    <source>
        <dbReference type="EMBL" id="CUV08183.1"/>
    </source>
</evidence>
<evidence type="ECO:0000256" key="8">
    <source>
        <dbReference type="ARBA" id="ARBA00022840"/>
    </source>
</evidence>
<dbReference type="HAMAP" id="MF_00123">
    <property type="entry name" value="Arg_tRNA_synth"/>
    <property type="match status" value="1"/>
</dbReference>
<keyword evidence="7" id="KW-0547">Nucleotide-binding</keyword>
<dbReference type="InterPro" id="IPR005148">
    <property type="entry name" value="Arg-tRNA-synth_N"/>
</dbReference>
<dbReference type="EMBL" id="FAXC01000019">
    <property type="protein sequence ID" value="CUV08183.1"/>
    <property type="molecule type" value="Genomic_DNA"/>
</dbReference>
<dbReference type="SUPFAM" id="SSF55190">
    <property type="entry name" value="Arginyl-tRNA synthetase (ArgRS), N-terminal 'additional' domain"/>
    <property type="match status" value="1"/>
</dbReference>
<dbReference type="InterPro" id="IPR009080">
    <property type="entry name" value="tRNAsynth_Ia_anticodon-bd"/>
</dbReference>
<dbReference type="SMART" id="SM01016">
    <property type="entry name" value="Arg_tRNA_synt_N"/>
    <property type="match status" value="1"/>
</dbReference>
<dbReference type="PANTHER" id="PTHR11956">
    <property type="entry name" value="ARGINYL-TRNA SYNTHETASE"/>
    <property type="match status" value="1"/>
</dbReference>
<proteinExistence type="inferred from homology"/>
<evidence type="ECO:0000256" key="5">
    <source>
        <dbReference type="ARBA" id="ARBA00022490"/>
    </source>
</evidence>
<dbReference type="InterPro" id="IPR035684">
    <property type="entry name" value="ArgRS_core"/>
</dbReference>
<dbReference type="Pfam" id="PF03485">
    <property type="entry name" value="Arg_tRNA_synt_N"/>
    <property type="match status" value="1"/>
</dbReference>
<dbReference type="Pfam" id="PF00750">
    <property type="entry name" value="tRNA-synt_1d"/>
    <property type="match status" value="1"/>
</dbReference>
<evidence type="ECO:0000259" key="13">
    <source>
        <dbReference type="SMART" id="SM01016"/>
    </source>
</evidence>
<dbReference type="EC" id="6.1.1.19" evidence="4"/>
<dbReference type="Gene3D" id="3.30.1360.70">
    <property type="entry name" value="Arginyl tRNA synthetase N-terminal domain"/>
    <property type="match status" value="1"/>
</dbReference>
<evidence type="ECO:0000256" key="10">
    <source>
        <dbReference type="ARBA" id="ARBA00023146"/>
    </source>
</evidence>
<dbReference type="InterPro" id="IPR036695">
    <property type="entry name" value="Arg-tRNA-synth_N_sf"/>
</dbReference>
<keyword evidence="8" id="KW-0067">ATP-binding</keyword>
<dbReference type="Gene3D" id="1.10.730.10">
    <property type="entry name" value="Isoleucyl-tRNA Synthetase, Domain 1"/>
    <property type="match status" value="1"/>
</dbReference>
<evidence type="ECO:0000256" key="2">
    <source>
        <dbReference type="ARBA" id="ARBA00005594"/>
    </source>
</evidence>
<feature type="domain" description="Arginyl tRNA synthetase N-terminal" evidence="13">
    <location>
        <begin position="2"/>
        <end position="87"/>
    </location>
</feature>
<dbReference type="CDD" id="cd00671">
    <property type="entry name" value="ArgRS_core"/>
    <property type="match status" value="1"/>
</dbReference>
<protein>
    <recommendedName>
        <fullName evidence="4">arginine--tRNA ligase</fullName>
        <ecNumber evidence="4">6.1.1.19</ecNumber>
    </recommendedName>
</protein>
<dbReference type="Pfam" id="PF05746">
    <property type="entry name" value="DALR_1"/>
    <property type="match status" value="1"/>
</dbReference>
<comment type="catalytic activity">
    <reaction evidence="11">
        <text>tRNA(Arg) + L-arginine + ATP = L-arginyl-tRNA(Arg) + AMP + diphosphate</text>
        <dbReference type="Rhea" id="RHEA:20301"/>
        <dbReference type="Rhea" id="RHEA-COMP:9658"/>
        <dbReference type="Rhea" id="RHEA-COMP:9673"/>
        <dbReference type="ChEBI" id="CHEBI:30616"/>
        <dbReference type="ChEBI" id="CHEBI:32682"/>
        <dbReference type="ChEBI" id="CHEBI:33019"/>
        <dbReference type="ChEBI" id="CHEBI:78442"/>
        <dbReference type="ChEBI" id="CHEBI:78513"/>
        <dbReference type="ChEBI" id="CHEBI:456215"/>
        <dbReference type="EC" id="6.1.1.19"/>
    </reaction>
</comment>
<dbReference type="GO" id="GO:0005737">
    <property type="term" value="C:cytoplasm"/>
    <property type="evidence" value="ECO:0007669"/>
    <property type="project" value="UniProtKB-SubCell"/>
</dbReference>
<evidence type="ECO:0000256" key="1">
    <source>
        <dbReference type="ARBA" id="ARBA00004496"/>
    </source>
</evidence>
<name>A0A160VCY0_9ZZZZ</name>
<comment type="similarity">
    <text evidence="2">Belongs to the class-I aminoacyl-tRNA synthetase family.</text>
</comment>
<dbReference type="FunFam" id="1.10.730.10:FF:000008">
    <property type="entry name" value="Arginine--tRNA ligase"/>
    <property type="match status" value="1"/>
</dbReference>
<comment type="subunit">
    <text evidence="3">Monomer.</text>
</comment>
<dbReference type="GO" id="GO:0005524">
    <property type="term" value="F:ATP binding"/>
    <property type="evidence" value="ECO:0007669"/>
    <property type="project" value="UniProtKB-KW"/>
</dbReference>
<dbReference type="InterPro" id="IPR001412">
    <property type="entry name" value="aa-tRNA-synth_I_CS"/>
</dbReference>
<dbReference type="SMART" id="SM00836">
    <property type="entry name" value="DALR_1"/>
    <property type="match status" value="1"/>
</dbReference>
<dbReference type="InterPro" id="IPR008909">
    <property type="entry name" value="DALR_anticod-bd"/>
</dbReference>
<keyword evidence="9" id="KW-0648">Protein biosynthesis</keyword>
<keyword evidence="5" id="KW-0963">Cytoplasm</keyword>
<dbReference type="InterPro" id="IPR014729">
    <property type="entry name" value="Rossmann-like_a/b/a_fold"/>
</dbReference>
<feature type="domain" description="DALR anticodon binding" evidence="12">
    <location>
        <begin position="424"/>
        <end position="542"/>
    </location>
</feature>
<comment type="subcellular location">
    <subcellularLocation>
        <location evidence="1">Cytoplasm</location>
    </subcellularLocation>
</comment>